<dbReference type="GO" id="GO:0003729">
    <property type="term" value="F:mRNA binding"/>
    <property type="evidence" value="ECO:0007669"/>
    <property type="project" value="TreeGrafter"/>
</dbReference>
<dbReference type="STRING" id="225359.A0A2S4PQB1"/>
<organism evidence="13 14">
    <name type="scientific">Erysiphe pulchra</name>
    <dbReference type="NCBI Taxonomy" id="225359"/>
    <lineage>
        <taxon>Eukaryota</taxon>
        <taxon>Fungi</taxon>
        <taxon>Dikarya</taxon>
        <taxon>Ascomycota</taxon>
        <taxon>Pezizomycotina</taxon>
        <taxon>Leotiomycetes</taxon>
        <taxon>Erysiphales</taxon>
        <taxon>Erysiphaceae</taxon>
        <taxon>Erysiphe</taxon>
    </lineage>
</organism>
<keyword evidence="6 9" id="KW-0694">RNA-binding</keyword>
<dbReference type="PANTHER" id="PTHR48039">
    <property type="entry name" value="RNA-BINDING MOTIF PROTEIN 14B"/>
    <property type="match status" value="1"/>
</dbReference>
<keyword evidence="5" id="KW-0677">Repeat</keyword>
<keyword evidence="4" id="KW-0698">rRNA processing</keyword>
<feature type="region of interest" description="Disordered" evidence="11">
    <location>
        <begin position="235"/>
        <end position="262"/>
    </location>
</feature>
<feature type="domain" description="RRM" evidence="12">
    <location>
        <begin position="695"/>
        <end position="772"/>
    </location>
</feature>
<dbReference type="FunFam" id="3.30.70.330:FF:000459">
    <property type="entry name" value="Multiple RNA-binding domain-containing protein 1"/>
    <property type="match status" value="1"/>
</dbReference>
<feature type="domain" description="RRM" evidence="12">
    <location>
        <begin position="590"/>
        <end position="673"/>
    </location>
</feature>
<comment type="similarity">
    <text evidence="2">Belongs to the RRM MRD1 family.</text>
</comment>
<reference evidence="13 14" key="1">
    <citation type="submission" date="2017-10" db="EMBL/GenBank/DDBJ databases">
        <title>Development of genomic resources for the powdery mildew, Erysiphe pulchra.</title>
        <authorList>
            <person name="Wadl P.A."/>
            <person name="Mack B.M."/>
            <person name="Moore G."/>
            <person name="Beltz S.B."/>
        </authorList>
    </citation>
    <scope>NUCLEOTIDE SEQUENCE [LARGE SCALE GENOMIC DNA]</scope>
    <source>
        <strain evidence="13">Cflorida</strain>
    </source>
</reference>
<feature type="coiled-coil region" evidence="10">
    <location>
        <begin position="767"/>
        <end position="794"/>
    </location>
</feature>
<dbReference type="OrthoDB" id="439639at2759"/>
<dbReference type="PANTHER" id="PTHR48039:SF5">
    <property type="entry name" value="RNA-BINDING PROTEIN 28"/>
    <property type="match status" value="1"/>
</dbReference>
<keyword evidence="7" id="KW-0539">Nucleus</keyword>
<dbReference type="FunFam" id="3.30.70.330:FF:000247">
    <property type="entry name" value="Multiple RNA-binding domain-containing protein 1"/>
    <property type="match status" value="1"/>
</dbReference>
<dbReference type="PROSITE" id="PS50102">
    <property type="entry name" value="RRM"/>
    <property type="match status" value="5"/>
</dbReference>
<evidence type="ECO:0000256" key="11">
    <source>
        <dbReference type="SAM" id="MobiDB-lite"/>
    </source>
</evidence>
<comment type="caution">
    <text evidence="13">The sequence shown here is derived from an EMBL/GenBank/DDBJ whole genome shotgun (WGS) entry which is preliminary data.</text>
</comment>
<evidence type="ECO:0000256" key="10">
    <source>
        <dbReference type="SAM" id="Coils"/>
    </source>
</evidence>
<protein>
    <recommendedName>
        <fullName evidence="3">Multiple RNA-binding domain-containing protein 1</fullName>
    </recommendedName>
</protein>
<evidence type="ECO:0000256" key="2">
    <source>
        <dbReference type="ARBA" id="ARBA00008033"/>
    </source>
</evidence>
<dbReference type="InterPro" id="IPR012677">
    <property type="entry name" value="Nucleotide-bd_a/b_plait_sf"/>
</dbReference>
<dbReference type="GO" id="GO:0005634">
    <property type="term" value="C:nucleus"/>
    <property type="evidence" value="ECO:0007669"/>
    <property type="project" value="UniProtKB-SubCell"/>
</dbReference>
<dbReference type="GO" id="GO:0006364">
    <property type="term" value="P:rRNA processing"/>
    <property type="evidence" value="ECO:0007669"/>
    <property type="project" value="UniProtKB-KW"/>
</dbReference>
<dbReference type="GO" id="GO:1990904">
    <property type="term" value="C:ribonucleoprotein complex"/>
    <property type="evidence" value="ECO:0007669"/>
    <property type="project" value="UniProtKB-KW"/>
</dbReference>
<dbReference type="InterPro" id="IPR051945">
    <property type="entry name" value="RRM_MRD1_RNA_proc_ribogen"/>
</dbReference>
<dbReference type="InterPro" id="IPR000504">
    <property type="entry name" value="RRM_dom"/>
</dbReference>
<dbReference type="Pfam" id="PF00076">
    <property type="entry name" value="RRM_1"/>
    <property type="match status" value="5"/>
</dbReference>
<dbReference type="InterPro" id="IPR035979">
    <property type="entry name" value="RBD_domain_sf"/>
</dbReference>
<dbReference type="CDD" id="cd12320">
    <property type="entry name" value="RRM6_RBM19_RRM5_MRD1"/>
    <property type="match status" value="1"/>
</dbReference>
<dbReference type="SUPFAM" id="SSF54928">
    <property type="entry name" value="RNA-binding domain, RBD"/>
    <property type="match status" value="3"/>
</dbReference>
<dbReference type="Proteomes" id="UP000237438">
    <property type="component" value="Unassembled WGS sequence"/>
</dbReference>
<evidence type="ECO:0000259" key="12">
    <source>
        <dbReference type="PROSITE" id="PS50102"/>
    </source>
</evidence>
<dbReference type="AlphaFoldDB" id="A0A2S4PQB1"/>
<evidence type="ECO:0000256" key="5">
    <source>
        <dbReference type="ARBA" id="ARBA00022737"/>
    </source>
</evidence>
<evidence type="ECO:0000256" key="7">
    <source>
        <dbReference type="ARBA" id="ARBA00023242"/>
    </source>
</evidence>
<feature type="domain" description="RRM" evidence="12">
    <location>
        <begin position="289"/>
        <end position="361"/>
    </location>
</feature>
<name>A0A2S4PQB1_9PEZI</name>
<evidence type="ECO:0000256" key="3">
    <source>
        <dbReference type="ARBA" id="ARBA00013428"/>
    </source>
</evidence>
<accession>A0A2S4PQB1</accession>
<evidence type="ECO:0000256" key="4">
    <source>
        <dbReference type="ARBA" id="ARBA00022552"/>
    </source>
</evidence>
<comment type="subcellular location">
    <subcellularLocation>
        <location evidence="1">Nucleus</location>
    </subcellularLocation>
</comment>
<keyword evidence="14" id="KW-1185">Reference proteome</keyword>
<keyword evidence="10" id="KW-0175">Coiled coil</keyword>
<dbReference type="SMART" id="SM00360">
    <property type="entry name" value="RRM"/>
    <property type="match status" value="5"/>
</dbReference>
<gene>
    <name evidence="13" type="ORF">EPUL_004616</name>
</gene>
<evidence type="ECO:0000256" key="1">
    <source>
        <dbReference type="ARBA" id="ARBA00004123"/>
    </source>
</evidence>
<feature type="domain" description="RRM" evidence="12">
    <location>
        <begin position="4"/>
        <end position="76"/>
    </location>
</feature>
<dbReference type="EMBL" id="PEDP01001117">
    <property type="protein sequence ID" value="POS84227.1"/>
    <property type="molecule type" value="Genomic_DNA"/>
</dbReference>
<keyword evidence="8" id="KW-0687">Ribonucleoprotein</keyword>
<evidence type="ECO:0000313" key="14">
    <source>
        <dbReference type="Proteomes" id="UP000237438"/>
    </source>
</evidence>
<evidence type="ECO:0000313" key="13">
    <source>
        <dbReference type="EMBL" id="POS84227.1"/>
    </source>
</evidence>
<evidence type="ECO:0000256" key="9">
    <source>
        <dbReference type="PROSITE-ProRule" id="PRU00176"/>
    </source>
</evidence>
<evidence type="ECO:0000256" key="8">
    <source>
        <dbReference type="ARBA" id="ARBA00023274"/>
    </source>
</evidence>
<proteinExistence type="inferred from homology"/>
<evidence type="ECO:0000256" key="6">
    <source>
        <dbReference type="ARBA" id="ARBA00022884"/>
    </source>
</evidence>
<sequence length="817" mass="92282">MASSRIFIKGLPPTITAEEFKEYFSKIATVTDAKLISHRRIGYIGYPNQEDAAKSVKYFNRTFIRMSRISVEIARPIDDVLRETNLGDNQKFFKSVDPKKLPQVTSLFNQGLKRKRNESDESKHKLTEFLEVMQPTSKNKVPAIQEPPSDSDLRTKFLLVDSCTEKRNEGHENFAQKSRGDDPEINAIKKPRLKDTLDPPQNVSKTIALDLTDDEWVRGRTNRLLELQSLEETEQASAEIEHKSAIEPNQTDITKAPTQNEDCLHESSISQITEEDGIDPSIEMIEKNQRLFIRNLSYTITEEDLRSHFSSFGNLKEVHIPVDVSGKSKGFAHIQFVDSIAAIEAYKNLDGKPFQGRLLHIIPGYAKREEKFDDSVLSNLSFSKQKRIKKKVQAASATFSWNSLYMDQDAVNSAMATRLGVSKAEIIDPTSTDSAWKQALAETSIIQESQAYFKAKGVDLNSFKRRERGDKAILVKNLPFGTTMEELRTMFEEFGKVIRVLVPPSGTIAIIEFAQPGHAKAAFASLCYRRVKDLVLFLEKAPKDLFINANEETNLVLPDIKLSLQKEDQKLVSISDLLEQENPADSIDNSTLYIRNLNFSTTSERLVEIFKPLAGFVSARVSTKKDHKKPGQILSMGFGFLEFKSKEEALSALKAMNGYNLDGHNLVVKMSHKGQDAAEERRKEDIRKKDSAKRTKIIVKNLPFEATKKDIRILFGAFGKLRSVRLPKKFDQSTRGFAFADFVNSREAENALEALKNTHLLGRRLVLEFAAAEALDAEEEIEKMQKKVSSQVNKVALQKLTGGGRKKFDMESNENDN</sequence>
<feature type="domain" description="RRM" evidence="12">
    <location>
        <begin position="471"/>
        <end position="543"/>
    </location>
</feature>
<feature type="compositionally biased region" description="Polar residues" evidence="11">
    <location>
        <begin position="247"/>
        <end position="262"/>
    </location>
</feature>
<dbReference type="Gene3D" id="3.30.70.330">
    <property type="match status" value="5"/>
</dbReference>